<name>A0AA86NA44_9EUKA</name>
<dbReference type="Pfam" id="PF13843">
    <property type="entry name" value="DDE_Tnp_1_7"/>
    <property type="match status" value="1"/>
</dbReference>
<dbReference type="EMBL" id="CAXDID020000331">
    <property type="protein sequence ID" value="CAL6077935.1"/>
    <property type="molecule type" value="Genomic_DNA"/>
</dbReference>
<protein>
    <submittedName>
        <fullName evidence="2">Transposase IS4</fullName>
    </submittedName>
    <submittedName>
        <fullName evidence="3">Transposase_IS4</fullName>
    </submittedName>
</protein>
<accession>A0AA86NA44</accession>
<dbReference type="Proteomes" id="UP001642409">
    <property type="component" value="Unassembled WGS sequence"/>
</dbReference>
<dbReference type="AlphaFoldDB" id="A0AA86NA44"/>
<gene>
    <name evidence="2" type="ORF">HINF_LOCUS3081</name>
    <name evidence="3" type="ORF">HINF_LOCUS58662</name>
</gene>
<dbReference type="InterPro" id="IPR029526">
    <property type="entry name" value="PGBD"/>
</dbReference>
<comment type="caution">
    <text evidence="2">The sequence shown here is derived from an EMBL/GenBank/DDBJ whole genome shotgun (WGS) entry which is preliminary data.</text>
</comment>
<evidence type="ECO:0000313" key="3">
    <source>
        <dbReference type="EMBL" id="CAL6077935.1"/>
    </source>
</evidence>
<evidence type="ECO:0000313" key="4">
    <source>
        <dbReference type="Proteomes" id="UP001642409"/>
    </source>
</evidence>
<evidence type="ECO:0000313" key="2">
    <source>
        <dbReference type="EMBL" id="CAI9915436.1"/>
    </source>
</evidence>
<feature type="domain" description="PiggyBac transposable element-derived protein" evidence="1">
    <location>
        <begin position="8"/>
        <end position="159"/>
    </location>
</feature>
<evidence type="ECO:0000259" key="1">
    <source>
        <dbReference type="Pfam" id="PF13843"/>
    </source>
</evidence>
<proteinExistence type="predicted"/>
<dbReference type="EMBL" id="CATOUU010000074">
    <property type="protein sequence ID" value="CAI9915436.1"/>
    <property type="molecule type" value="Genomic_DNA"/>
</dbReference>
<keyword evidence="4" id="KW-1185">Reference proteome</keyword>
<sequence>MNRIITSVNTQNIPKKTLYADNYYSSYDVCKLLEAHGWDFVMTIRKNRVKAETTKKMGNLEMNTIPGPENTHFKVLEFQAKKDKIVRIVYSKGQAKNCEVKRNHKKPVIRPKVIHDYIMHYSTIDKLDQLTYYCRFPYRCHNWTTCVFVYCLHLCILQAHSLFQLQTKKHISIIDFVFLLIDAIKPNTHTEIRQHEVAVRIDQILFTHAFLPISKFLPDKIRPNRLCNNCRKITLNQCKCGVYFCRDCHTRHLLIIQEQALTGGE</sequence>
<reference evidence="2" key="1">
    <citation type="submission" date="2023-06" db="EMBL/GenBank/DDBJ databases">
        <authorList>
            <person name="Kurt Z."/>
        </authorList>
    </citation>
    <scope>NUCLEOTIDE SEQUENCE</scope>
</reference>
<reference evidence="3 4" key="2">
    <citation type="submission" date="2024-07" db="EMBL/GenBank/DDBJ databases">
        <authorList>
            <person name="Akdeniz Z."/>
        </authorList>
    </citation>
    <scope>NUCLEOTIDE SEQUENCE [LARGE SCALE GENOMIC DNA]</scope>
</reference>
<organism evidence="2">
    <name type="scientific">Hexamita inflata</name>
    <dbReference type="NCBI Taxonomy" id="28002"/>
    <lineage>
        <taxon>Eukaryota</taxon>
        <taxon>Metamonada</taxon>
        <taxon>Diplomonadida</taxon>
        <taxon>Hexamitidae</taxon>
        <taxon>Hexamitinae</taxon>
        <taxon>Hexamita</taxon>
    </lineage>
</organism>